<dbReference type="Pfam" id="PF00098">
    <property type="entry name" value="zf-CCHC"/>
    <property type="match status" value="1"/>
</dbReference>
<organism evidence="3 4">
    <name type="scientific">Gossypium hirsutum</name>
    <name type="common">Upland cotton</name>
    <name type="synonym">Gossypium mexicanum</name>
    <dbReference type="NCBI Taxonomy" id="3635"/>
    <lineage>
        <taxon>Eukaryota</taxon>
        <taxon>Viridiplantae</taxon>
        <taxon>Streptophyta</taxon>
        <taxon>Embryophyta</taxon>
        <taxon>Tracheophyta</taxon>
        <taxon>Spermatophyta</taxon>
        <taxon>Magnoliopsida</taxon>
        <taxon>eudicotyledons</taxon>
        <taxon>Gunneridae</taxon>
        <taxon>Pentapetalae</taxon>
        <taxon>rosids</taxon>
        <taxon>malvids</taxon>
        <taxon>Malvales</taxon>
        <taxon>Malvaceae</taxon>
        <taxon>Malvoideae</taxon>
        <taxon>Gossypium</taxon>
    </lineage>
</organism>
<dbReference type="OrthoDB" id="999288at2759"/>
<evidence type="ECO:0000256" key="1">
    <source>
        <dbReference type="PROSITE-ProRule" id="PRU00047"/>
    </source>
</evidence>
<reference evidence="3" key="1">
    <citation type="journal article" date="2020" name="Nat. Genet.">
        <title>Genomic diversifications of five Gossypium allopolyploid species and their impact on cotton improvement.</title>
        <authorList>
            <person name="Chen Z.J."/>
            <person name="Sreedasyam A."/>
            <person name="Ando A."/>
            <person name="Song Q."/>
            <person name="De Santiago L.M."/>
            <person name="Hulse-Kemp A.M."/>
            <person name="Ding M."/>
            <person name="Ye W."/>
            <person name="Kirkbride R.C."/>
            <person name="Jenkins J."/>
            <person name="Plott C."/>
            <person name="Lovell J."/>
            <person name="Lin Y.M."/>
            <person name="Vaughn R."/>
            <person name="Liu B."/>
            <person name="Simpson S."/>
            <person name="Scheffler B.E."/>
            <person name="Wen L."/>
            <person name="Saski C.A."/>
            <person name="Grover C.E."/>
            <person name="Hu G."/>
            <person name="Conover J.L."/>
            <person name="Carlson J.W."/>
            <person name="Shu S."/>
            <person name="Boston L.B."/>
            <person name="Williams M."/>
            <person name="Peterson D.G."/>
            <person name="McGee K."/>
            <person name="Jones D.C."/>
            <person name="Wendel J.F."/>
            <person name="Stelly D.M."/>
            <person name="Grimwood J."/>
            <person name="Schmutz J."/>
        </authorList>
    </citation>
    <scope>NUCLEOTIDE SEQUENCE [LARGE SCALE GENOMIC DNA]</scope>
    <source>
        <strain evidence="3">cv. TM-1</strain>
    </source>
</reference>
<reference evidence="4" key="2">
    <citation type="submission" date="2025-08" db="UniProtKB">
        <authorList>
            <consortium name="RefSeq"/>
        </authorList>
    </citation>
    <scope>IDENTIFICATION</scope>
</reference>
<dbReference type="InterPro" id="IPR036875">
    <property type="entry name" value="Znf_CCHC_sf"/>
</dbReference>
<dbReference type="RefSeq" id="XP_016672337.1">
    <property type="nucleotide sequence ID" value="XM_016816848.2"/>
</dbReference>
<sequence>MEIFTKRFKRFMKSNKGRRLQKIEELKFESSKEKDPIICYECKKLGHIKFDCPQWKKKGSRKQKLKANVAILSDENSSDDEDQEVANQCLMAINDSKFYRRVKKSAAALSSSLRRTSSNQSMQRL</sequence>
<dbReference type="GeneID" id="107891926"/>
<evidence type="ECO:0000259" key="2">
    <source>
        <dbReference type="PROSITE" id="PS50158"/>
    </source>
</evidence>
<dbReference type="GO" id="GO:0008270">
    <property type="term" value="F:zinc ion binding"/>
    <property type="evidence" value="ECO:0007669"/>
    <property type="project" value="UniProtKB-KW"/>
</dbReference>
<evidence type="ECO:0000313" key="4">
    <source>
        <dbReference type="RefSeq" id="XP_016672337.1"/>
    </source>
</evidence>
<dbReference type="KEGG" id="ghi:107891926"/>
<dbReference type="InterPro" id="IPR001878">
    <property type="entry name" value="Znf_CCHC"/>
</dbReference>
<dbReference type="Proteomes" id="UP000818029">
    <property type="component" value="Chromosome D09"/>
</dbReference>
<dbReference type="GO" id="GO:0003676">
    <property type="term" value="F:nucleic acid binding"/>
    <property type="evidence" value="ECO:0007669"/>
    <property type="project" value="InterPro"/>
</dbReference>
<name>A0A1U8I275_GOSHI</name>
<keyword evidence="3" id="KW-1185">Reference proteome</keyword>
<keyword evidence="1" id="KW-0863">Zinc-finger</keyword>
<feature type="domain" description="CCHC-type" evidence="2">
    <location>
        <begin position="39"/>
        <end position="54"/>
    </location>
</feature>
<dbReference type="PROSITE" id="PS50158">
    <property type="entry name" value="ZF_CCHC"/>
    <property type="match status" value="1"/>
</dbReference>
<dbReference type="Gene3D" id="4.10.60.10">
    <property type="entry name" value="Zinc finger, CCHC-type"/>
    <property type="match status" value="1"/>
</dbReference>
<accession>A0A1U8I275</accession>
<dbReference type="SUPFAM" id="SSF57756">
    <property type="entry name" value="Retrovirus zinc finger-like domains"/>
    <property type="match status" value="1"/>
</dbReference>
<dbReference type="AlphaFoldDB" id="A0A1U8I275"/>
<gene>
    <name evidence="4" type="primary">LOC107891926</name>
</gene>
<keyword evidence="1" id="KW-0862">Zinc</keyword>
<dbReference type="SMART" id="SM00343">
    <property type="entry name" value="ZnF_C2HC"/>
    <property type="match status" value="1"/>
</dbReference>
<keyword evidence="1" id="KW-0479">Metal-binding</keyword>
<dbReference type="PaxDb" id="3635-A0A1U8I275"/>
<proteinExistence type="predicted"/>
<evidence type="ECO:0000313" key="3">
    <source>
        <dbReference type="Proteomes" id="UP000818029"/>
    </source>
</evidence>
<protein>
    <submittedName>
        <fullName evidence="4">Uncharacterized protein isoform X1</fullName>
    </submittedName>
</protein>